<evidence type="ECO:0000313" key="1">
    <source>
        <dbReference type="EnsemblPlants" id="AVESA.00010b.r2.7AG1191370.1.CDS"/>
    </source>
</evidence>
<reference evidence="1" key="2">
    <citation type="submission" date="2025-09" db="UniProtKB">
        <authorList>
            <consortium name="EnsemblPlants"/>
        </authorList>
    </citation>
    <scope>IDENTIFICATION</scope>
</reference>
<organism evidence="1 2">
    <name type="scientific">Avena sativa</name>
    <name type="common">Oat</name>
    <dbReference type="NCBI Taxonomy" id="4498"/>
    <lineage>
        <taxon>Eukaryota</taxon>
        <taxon>Viridiplantae</taxon>
        <taxon>Streptophyta</taxon>
        <taxon>Embryophyta</taxon>
        <taxon>Tracheophyta</taxon>
        <taxon>Spermatophyta</taxon>
        <taxon>Magnoliopsida</taxon>
        <taxon>Liliopsida</taxon>
        <taxon>Poales</taxon>
        <taxon>Poaceae</taxon>
        <taxon>BOP clade</taxon>
        <taxon>Pooideae</taxon>
        <taxon>Poodae</taxon>
        <taxon>Poeae</taxon>
        <taxon>Poeae Chloroplast Group 1 (Aveneae type)</taxon>
        <taxon>Aveninae</taxon>
        <taxon>Avena</taxon>
    </lineage>
</organism>
<sequence>MAPPQHDPRRPYKRAAISDQPRLRPPHPVRPARRRPGAHPQLRQPPPVSPIPLFRRRATTTLPRVPRRRSLRLHRRHGRSQAPGSRPAALVRPPDHAPGVDGRRSSPPRPRLVIPLSRLRIPSGCPCLFILIIPAIVYYLGVETSAGDPPSTYHRYGFSAVPMYESTLDGLQAAYSGSTPYLKDGLLFYNKQAHYQSGLTPLTLV</sequence>
<accession>A0ACD5ZH58</accession>
<protein>
    <submittedName>
        <fullName evidence="1">Uncharacterized protein</fullName>
    </submittedName>
</protein>
<dbReference type="Proteomes" id="UP001732700">
    <property type="component" value="Chromosome 7A"/>
</dbReference>
<evidence type="ECO:0000313" key="2">
    <source>
        <dbReference type="Proteomes" id="UP001732700"/>
    </source>
</evidence>
<dbReference type="EnsemblPlants" id="AVESA.00010b.r2.7AG1191370.1">
    <property type="protein sequence ID" value="AVESA.00010b.r2.7AG1191370.1.CDS"/>
    <property type="gene ID" value="AVESA.00010b.r2.7AG1191370"/>
</dbReference>
<reference evidence="1" key="1">
    <citation type="submission" date="2021-05" db="EMBL/GenBank/DDBJ databases">
        <authorList>
            <person name="Scholz U."/>
            <person name="Mascher M."/>
            <person name="Fiebig A."/>
        </authorList>
    </citation>
    <scope>NUCLEOTIDE SEQUENCE [LARGE SCALE GENOMIC DNA]</scope>
</reference>
<name>A0ACD5ZH58_AVESA</name>
<proteinExistence type="predicted"/>
<keyword evidence="2" id="KW-1185">Reference proteome</keyword>